<dbReference type="AlphaFoldDB" id="A0A4Y2V0X9"/>
<evidence type="ECO:0000313" key="2">
    <source>
        <dbReference type="Proteomes" id="UP000499080"/>
    </source>
</evidence>
<reference evidence="1 2" key="1">
    <citation type="journal article" date="2019" name="Sci. Rep.">
        <title>Orb-weaving spider Araneus ventricosus genome elucidates the spidroin gene catalogue.</title>
        <authorList>
            <person name="Kono N."/>
            <person name="Nakamura H."/>
            <person name="Ohtoshi R."/>
            <person name="Moran D.A.P."/>
            <person name="Shinohara A."/>
            <person name="Yoshida Y."/>
            <person name="Fujiwara M."/>
            <person name="Mori M."/>
            <person name="Tomita M."/>
            <person name="Arakawa K."/>
        </authorList>
    </citation>
    <scope>NUCLEOTIDE SEQUENCE [LARGE SCALE GENOMIC DNA]</scope>
</reference>
<evidence type="ECO:0000313" key="1">
    <source>
        <dbReference type="EMBL" id="GBO18855.1"/>
    </source>
</evidence>
<sequence length="103" mass="11854">MELSLIGYNEGVKTETFMKLKDLKQDTGVPEAVTAQKGTTWDKLLKNRTASHVQDIMVAPRWRVIRRGYRTGQKTRLKRLWFTILRITTTVLPAGACFKDDRS</sequence>
<keyword evidence="2" id="KW-1185">Reference proteome</keyword>
<protein>
    <submittedName>
        <fullName evidence="1">Uncharacterized protein</fullName>
    </submittedName>
</protein>
<proteinExistence type="predicted"/>
<comment type="caution">
    <text evidence="1">The sequence shown here is derived from an EMBL/GenBank/DDBJ whole genome shotgun (WGS) entry which is preliminary data.</text>
</comment>
<dbReference type="Proteomes" id="UP000499080">
    <property type="component" value="Unassembled WGS sequence"/>
</dbReference>
<name>A0A4Y2V0X9_ARAVE</name>
<gene>
    <name evidence="1" type="ORF">AVEN_111986_1</name>
</gene>
<dbReference type="EMBL" id="BGPR01042449">
    <property type="protein sequence ID" value="GBO18855.1"/>
    <property type="molecule type" value="Genomic_DNA"/>
</dbReference>
<accession>A0A4Y2V0X9</accession>
<organism evidence="1 2">
    <name type="scientific">Araneus ventricosus</name>
    <name type="common">Orbweaver spider</name>
    <name type="synonym">Epeira ventricosa</name>
    <dbReference type="NCBI Taxonomy" id="182803"/>
    <lineage>
        <taxon>Eukaryota</taxon>
        <taxon>Metazoa</taxon>
        <taxon>Ecdysozoa</taxon>
        <taxon>Arthropoda</taxon>
        <taxon>Chelicerata</taxon>
        <taxon>Arachnida</taxon>
        <taxon>Araneae</taxon>
        <taxon>Araneomorphae</taxon>
        <taxon>Entelegynae</taxon>
        <taxon>Araneoidea</taxon>
        <taxon>Araneidae</taxon>
        <taxon>Araneus</taxon>
    </lineage>
</organism>